<feature type="chain" id="PRO_5020625078" evidence="1">
    <location>
        <begin position="19"/>
        <end position="405"/>
    </location>
</feature>
<evidence type="ECO:0000256" key="1">
    <source>
        <dbReference type="SAM" id="SignalP"/>
    </source>
</evidence>
<keyword evidence="3" id="KW-1185">Reference proteome</keyword>
<dbReference type="EMBL" id="SMFO01000001">
    <property type="protein sequence ID" value="TDE06488.1"/>
    <property type="molecule type" value="Genomic_DNA"/>
</dbReference>
<keyword evidence="1" id="KW-0732">Signal</keyword>
<proteinExistence type="predicted"/>
<evidence type="ECO:0000313" key="2">
    <source>
        <dbReference type="EMBL" id="TDE06488.1"/>
    </source>
</evidence>
<dbReference type="Gene3D" id="2.40.160.10">
    <property type="entry name" value="Porin"/>
    <property type="match status" value="1"/>
</dbReference>
<gene>
    <name evidence="2" type="ORF">E0F98_02415</name>
</gene>
<dbReference type="AlphaFoldDB" id="A0A4V2Z1V8"/>
<dbReference type="InterPro" id="IPR010870">
    <property type="entry name" value="Porin_O/P"/>
</dbReference>
<name>A0A4V2Z1V8_9FLAO</name>
<dbReference type="Pfam" id="PF07396">
    <property type="entry name" value="Porin_O_P"/>
    <property type="match status" value="1"/>
</dbReference>
<reference evidence="2 3" key="1">
    <citation type="submission" date="2019-03" db="EMBL/GenBank/DDBJ databases">
        <title>Flavobacterium TSA-D2 sp. nov., isolated from arctic soil.</title>
        <authorList>
            <person name="Chaudhary D.K."/>
        </authorList>
    </citation>
    <scope>NUCLEOTIDE SEQUENCE [LARGE SCALE GENOMIC DNA]</scope>
    <source>
        <strain evidence="2 3">TSA-D2</strain>
    </source>
</reference>
<sequence length="405" mass="45369">MKNFLLSIVLMFTLITMAQEQQLTKELPAKKSELNHYLTSSKKLGFTEKDSLFQVIIGFRVQSRIGFGKEEGESGVVEGEIRRMRLKLDGFVYNPKFGYKVELGFSARDIGTVAVGNSGNVILDGVLFYKPTSHFTIGFGQTKLPGNNQRVISSNSLELTDRSINNSKFNIDRDFGVFLDYSKQNPEHFSYALKGAITKGEGRNWVKTKDDGIALTGKVELFPLGAFTKNGSNFEADLTREKTLKWMVSGAFSQNNNALRSQGQLGSSLYESRTLQSLFFDTMFKYNGWTASAAYMSRTTDNPITINPLDITKQQAVYVGYGVDTQLSYLFPSDYQIIGRFSTQKVNDAIQTLSPDVDEYTIGLSKYIFGHKVKVQAEVSYDDVKNFSGSVDNNWFGRLQVEIGI</sequence>
<dbReference type="InterPro" id="IPR023614">
    <property type="entry name" value="Porin_dom_sf"/>
</dbReference>
<organism evidence="2 3">
    <name type="scientific">Flavobacterium hiemivividum</name>
    <dbReference type="NCBI Taxonomy" id="2541734"/>
    <lineage>
        <taxon>Bacteria</taxon>
        <taxon>Pseudomonadati</taxon>
        <taxon>Bacteroidota</taxon>
        <taxon>Flavobacteriia</taxon>
        <taxon>Flavobacteriales</taxon>
        <taxon>Flavobacteriaceae</taxon>
        <taxon>Flavobacterium</taxon>
    </lineage>
</organism>
<protein>
    <submittedName>
        <fullName evidence="2">Porin</fullName>
    </submittedName>
</protein>
<comment type="caution">
    <text evidence="2">The sequence shown here is derived from an EMBL/GenBank/DDBJ whole genome shotgun (WGS) entry which is preliminary data.</text>
</comment>
<accession>A0A4V2Z1V8</accession>
<dbReference type="Proteomes" id="UP000294597">
    <property type="component" value="Unassembled WGS sequence"/>
</dbReference>
<feature type="signal peptide" evidence="1">
    <location>
        <begin position="1"/>
        <end position="18"/>
    </location>
</feature>
<evidence type="ECO:0000313" key="3">
    <source>
        <dbReference type="Proteomes" id="UP000294597"/>
    </source>
</evidence>
<dbReference type="SUPFAM" id="SSF56935">
    <property type="entry name" value="Porins"/>
    <property type="match status" value="1"/>
</dbReference>